<dbReference type="GO" id="GO:0003676">
    <property type="term" value="F:nucleic acid binding"/>
    <property type="evidence" value="ECO:0007669"/>
    <property type="project" value="InterPro"/>
</dbReference>
<evidence type="ECO:0000256" key="1">
    <source>
        <dbReference type="SAM" id="MobiDB-lite"/>
    </source>
</evidence>
<dbReference type="AlphaFoldDB" id="A0A0K3CDC6"/>
<accession>A0A0K3CDC6</accession>
<name>A0A0K3CDC6_RHOTO</name>
<dbReference type="SUPFAM" id="SSF53098">
    <property type="entry name" value="Ribonuclease H-like"/>
    <property type="match status" value="1"/>
</dbReference>
<evidence type="ECO:0000313" key="2">
    <source>
        <dbReference type="EMBL" id="CTR06587.1"/>
    </source>
</evidence>
<dbReference type="InterPro" id="IPR012337">
    <property type="entry name" value="RNaseH-like_sf"/>
</dbReference>
<protein>
    <submittedName>
        <fullName evidence="2">BY PROTMAP: gi|342318869|gb|EGU10826.1| Proteophosphoglycan ppg4 [Rhodotorula glutinis ATCC 204091]</fullName>
    </submittedName>
</protein>
<proteinExistence type="predicted"/>
<dbReference type="Gene3D" id="3.30.420.10">
    <property type="entry name" value="Ribonuclease H-like superfamily/Ribonuclease H"/>
    <property type="match status" value="1"/>
</dbReference>
<keyword evidence="3" id="KW-1185">Reference proteome</keyword>
<organism evidence="2 3">
    <name type="scientific">Rhodotorula toruloides</name>
    <name type="common">Yeast</name>
    <name type="synonym">Rhodosporidium toruloides</name>
    <dbReference type="NCBI Taxonomy" id="5286"/>
    <lineage>
        <taxon>Eukaryota</taxon>
        <taxon>Fungi</taxon>
        <taxon>Dikarya</taxon>
        <taxon>Basidiomycota</taxon>
        <taxon>Pucciniomycotina</taxon>
        <taxon>Microbotryomycetes</taxon>
        <taxon>Sporidiobolales</taxon>
        <taxon>Sporidiobolaceae</taxon>
        <taxon>Rhodotorula</taxon>
    </lineage>
</organism>
<gene>
    <name evidence="2" type="primary">FGENESH: predicted gene_4.224</name>
    <name evidence="2" type="ORF">BN2166_0024480</name>
</gene>
<sequence length="290" mass="32135">MTEMRQSGASGGVGSDVPSFSLLQSTLFHLYRPERVLSPNKATSIRQAIEELKHTRKDLDVHLSWSPGYVGIEGNKAADVEAKEAVWEEEESARAREERRGLKAHLKGRLAFVPTLAELSSESEGEESEWEEAKRGGRSTRHPAKSGSLSQLARTGLRKDSNNEGFLATTSALWTAHKRTVIERWNAEWASSSLPHPLANVVKVASSAHKYYAGLSRRQASLLCHLRTGACVLNYYRARFDACQTDLCKTAIGLLLGNPDYRAPLIDFLDRTGQFLRLSKPSEGEKTGKE</sequence>
<dbReference type="Proteomes" id="UP000199069">
    <property type="component" value="Unassembled WGS sequence"/>
</dbReference>
<feature type="region of interest" description="Disordered" evidence="1">
    <location>
        <begin position="118"/>
        <end position="153"/>
    </location>
</feature>
<feature type="compositionally biased region" description="Acidic residues" evidence="1">
    <location>
        <begin position="121"/>
        <end position="130"/>
    </location>
</feature>
<evidence type="ECO:0000313" key="3">
    <source>
        <dbReference type="Proteomes" id="UP000199069"/>
    </source>
</evidence>
<reference evidence="2 3" key="1">
    <citation type="submission" date="2015-07" db="EMBL/GenBank/DDBJ databases">
        <authorList>
            <person name="Cajimat M.N.B."/>
            <person name="Milazzo M.L."/>
            <person name="Fulhorst C.F."/>
        </authorList>
    </citation>
    <scope>NUCLEOTIDE SEQUENCE [LARGE SCALE GENOMIC DNA]</scope>
    <source>
        <strain evidence="2">Single colony</strain>
    </source>
</reference>
<dbReference type="InterPro" id="IPR036397">
    <property type="entry name" value="RNaseH_sf"/>
</dbReference>
<dbReference type="EMBL" id="CWKI01000004">
    <property type="protein sequence ID" value="CTR06587.1"/>
    <property type="molecule type" value="Genomic_DNA"/>
</dbReference>